<name>A0A512PPX1_9LACO</name>
<protein>
    <submittedName>
        <fullName evidence="5">GntR family transcriptional regulator</fullName>
    </submittedName>
</protein>
<dbReference type="GO" id="GO:0003700">
    <property type="term" value="F:DNA-binding transcription factor activity"/>
    <property type="evidence" value="ECO:0007669"/>
    <property type="project" value="InterPro"/>
</dbReference>
<dbReference type="GO" id="GO:0003677">
    <property type="term" value="F:DNA binding"/>
    <property type="evidence" value="ECO:0007669"/>
    <property type="project" value="UniProtKB-KW"/>
</dbReference>
<dbReference type="PANTHER" id="PTHR43537:SF51">
    <property type="entry name" value="HTH-TYPE TRANSCRIPTIONAL REGULATOR LGOR-RELATED"/>
    <property type="match status" value="1"/>
</dbReference>
<feature type="domain" description="HTH gntR-type" evidence="4">
    <location>
        <begin position="2"/>
        <end position="69"/>
    </location>
</feature>
<dbReference type="OrthoDB" id="574518at2"/>
<dbReference type="SMART" id="SM00895">
    <property type="entry name" value="FCD"/>
    <property type="match status" value="1"/>
</dbReference>
<dbReference type="RefSeq" id="WP_056983293.1">
    <property type="nucleotide sequence ID" value="NZ_BKAM01000060.1"/>
</dbReference>
<keyword evidence="1" id="KW-0805">Transcription regulation</keyword>
<evidence type="ECO:0000313" key="6">
    <source>
        <dbReference type="Proteomes" id="UP000321569"/>
    </source>
</evidence>
<dbReference type="InterPro" id="IPR036390">
    <property type="entry name" value="WH_DNA-bd_sf"/>
</dbReference>
<reference evidence="5 6" key="1">
    <citation type="submission" date="2019-07" db="EMBL/GenBank/DDBJ databases">
        <title>Whole genome shotgun sequence of Lactobacillus rapi NBRC 109618.</title>
        <authorList>
            <person name="Hosoyama A."/>
            <person name="Uohara A."/>
            <person name="Ohji S."/>
            <person name="Ichikawa N."/>
        </authorList>
    </citation>
    <scope>NUCLEOTIDE SEQUENCE [LARGE SCALE GENOMIC DNA]</scope>
    <source>
        <strain evidence="5 6">NBRC 109618</strain>
    </source>
</reference>
<dbReference type="SMART" id="SM00345">
    <property type="entry name" value="HTH_GNTR"/>
    <property type="match status" value="1"/>
</dbReference>
<dbReference type="InterPro" id="IPR036388">
    <property type="entry name" value="WH-like_DNA-bd_sf"/>
</dbReference>
<evidence type="ECO:0000256" key="1">
    <source>
        <dbReference type="ARBA" id="ARBA00023015"/>
    </source>
</evidence>
<comment type="caution">
    <text evidence="5">The sequence shown here is derived from an EMBL/GenBank/DDBJ whole genome shotgun (WGS) entry which is preliminary data.</text>
</comment>
<dbReference type="AlphaFoldDB" id="A0A512PPX1"/>
<organism evidence="5 6">
    <name type="scientific">Lentilactobacillus rapi</name>
    <dbReference type="NCBI Taxonomy" id="481723"/>
    <lineage>
        <taxon>Bacteria</taxon>
        <taxon>Bacillati</taxon>
        <taxon>Bacillota</taxon>
        <taxon>Bacilli</taxon>
        <taxon>Lactobacillales</taxon>
        <taxon>Lactobacillaceae</taxon>
        <taxon>Lentilactobacillus</taxon>
    </lineage>
</organism>
<gene>
    <name evidence="5" type="ORF">LRA02_21260</name>
</gene>
<evidence type="ECO:0000256" key="2">
    <source>
        <dbReference type="ARBA" id="ARBA00023125"/>
    </source>
</evidence>
<dbReference type="InterPro" id="IPR000524">
    <property type="entry name" value="Tscrpt_reg_HTH_GntR"/>
</dbReference>
<dbReference type="Proteomes" id="UP000321569">
    <property type="component" value="Unassembled WGS sequence"/>
</dbReference>
<dbReference type="Gene3D" id="1.20.120.530">
    <property type="entry name" value="GntR ligand-binding domain-like"/>
    <property type="match status" value="1"/>
</dbReference>
<evidence type="ECO:0000256" key="3">
    <source>
        <dbReference type="ARBA" id="ARBA00023163"/>
    </source>
</evidence>
<evidence type="ECO:0000259" key="4">
    <source>
        <dbReference type="PROSITE" id="PS50949"/>
    </source>
</evidence>
<dbReference type="Pfam" id="PF00392">
    <property type="entry name" value="GntR"/>
    <property type="match status" value="1"/>
</dbReference>
<dbReference type="EMBL" id="BKAM01000060">
    <property type="protein sequence ID" value="GEP73258.1"/>
    <property type="molecule type" value="Genomic_DNA"/>
</dbReference>
<proteinExistence type="predicted"/>
<accession>A0A512PPX1</accession>
<dbReference type="SUPFAM" id="SSF48008">
    <property type="entry name" value="GntR ligand-binding domain-like"/>
    <property type="match status" value="1"/>
</dbReference>
<evidence type="ECO:0000313" key="5">
    <source>
        <dbReference type="EMBL" id="GEP73258.1"/>
    </source>
</evidence>
<dbReference type="STRING" id="1423795.FD12_GL000962"/>
<dbReference type="InterPro" id="IPR011711">
    <property type="entry name" value="GntR_C"/>
</dbReference>
<dbReference type="PROSITE" id="PS50949">
    <property type="entry name" value="HTH_GNTR"/>
    <property type="match status" value="1"/>
</dbReference>
<dbReference type="Pfam" id="PF07729">
    <property type="entry name" value="FCD"/>
    <property type="match status" value="1"/>
</dbReference>
<dbReference type="Gene3D" id="1.10.10.10">
    <property type="entry name" value="Winged helix-like DNA-binding domain superfamily/Winged helix DNA-binding domain"/>
    <property type="match status" value="1"/>
</dbReference>
<dbReference type="InterPro" id="IPR008920">
    <property type="entry name" value="TF_FadR/GntR_C"/>
</dbReference>
<dbReference type="CDD" id="cd07377">
    <property type="entry name" value="WHTH_GntR"/>
    <property type="match status" value="1"/>
</dbReference>
<dbReference type="SUPFAM" id="SSF46785">
    <property type="entry name" value="Winged helix' DNA-binding domain"/>
    <property type="match status" value="1"/>
</dbReference>
<keyword evidence="3" id="KW-0804">Transcription</keyword>
<sequence>MESLQDKTYHTIYNQIMTLKLRPGQQVSDKQFEEQLGVSRTPVREAMLRLKRDQLLYSMPQSGTYVTKINLKNALDARFVRQTLEKTIVRSIASTATKIQIAELANIVTQQNNAALDEDINLSFNLDNEFHRKMYQFADKLAIWDWQLAFSTDLNRYRLLRVYDHKLPLTVLTDEHQAIISSLAEHDPDKAEKLIYNHLELMLNEQQSVISEFSDYFKNINIMYQQHAI</sequence>
<keyword evidence="2" id="KW-0238">DNA-binding</keyword>
<dbReference type="PANTHER" id="PTHR43537">
    <property type="entry name" value="TRANSCRIPTIONAL REGULATOR, GNTR FAMILY"/>
    <property type="match status" value="1"/>
</dbReference>